<evidence type="ECO:0000313" key="4">
    <source>
        <dbReference type="Proteomes" id="UP000289808"/>
    </source>
</evidence>
<dbReference type="InterPro" id="IPR028932">
    <property type="entry name" value="TerB-C"/>
</dbReference>
<dbReference type="Pfam" id="PF13208">
    <property type="entry name" value="TerB_N"/>
    <property type="match status" value="1"/>
</dbReference>
<sequence>MNVRAKKGDKMDSNQLFKYVYAKYGLKFKPAVPGSTSVYVLMSPVDSGYFAILSRGQGQSILDLKCGAMAALIRDLPGFTDPMKIKAADWVGTILEKVSEDSLKKALDFAFKLAMNGDEVNIAQNQYFYIAPDKVDDRYQAQAIKPSENLRKKHNNSLVPDRIRKMLEVYDYSILPSRGRAKNFYQQARMMADYDDDYPEFFAFKRFYPTYHDMNTGQLRSYFTWRSKIRQHVFEKTSTSYAFVYIYELLNNIGVDDAQDGYEKLLEFEEKYVRQFDISIDVYLQDWLKDYVLYYDLDEKIIKQRFASEIKRDHDYEVLHHPEKFTAQELAAVFAKKTTYWNSSKVINKNEKLFVQLLRYVWLELLDAKKYGIAYYSAFVGKPDIIEKPIFVGSVFYLRKQQVADHQIDAVRKYHFYQGKWQIHCDQQISRQRVNLNNFLHELDRVARTEFKLGRSIKPRFIDQAVLKAINAGIAEYRIQEKKAQIDQIKIDFSDLDQIRANASKTRDSLLTDEEKQLEQAEAQEEVEKQADETVKVDNDYGLDENEMFFLTALLMQQPWQTYLKQHHLMASILMDNINEKLFDEFGDVVLENNEQDQPQVITDYVDDLKDMFLKG</sequence>
<accession>A0A135ZFC2</accession>
<evidence type="ECO:0008006" key="5">
    <source>
        <dbReference type="Google" id="ProtNLM"/>
    </source>
</evidence>
<evidence type="ECO:0000313" key="3">
    <source>
        <dbReference type="EMBL" id="RXF58246.1"/>
    </source>
</evidence>
<comment type="caution">
    <text evidence="3">The sequence shown here is derived from an EMBL/GenBank/DDBJ whole genome shotgun (WGS) entry which is preliminary data.</text>
</comment>
<dbReference type="Proteomes" id="UP000289808">
    <property type="component" value="Unassembled WGS sequence"/>
</dbReference>
<dbReference type="STRING" id="47770.GCA_001567095_00432"/>
<protein>
    <recommendedName>
        <fullName evidence="5">TerB N-terminal domain-containing protein</fullName>
    </recommendedName>
</protein>
<evidence type="ECO:0000259" key="2">
    <source>
        <dbReference type="Pfam" id="PF15615"/>
    </source>
</evidence>
<dbReference type="Pfam" id="PF15615">
    <property type="entry name" value="TerB_C"/>
    <property type="match status" value="1"/>
</dbReference>
<dbReference type="InterPro" id="IPR038056">
    <property type="entry name" value="YjbR-like_sf"/>
</dbReference>
<feature type="domain" description="TerB-C" evidence="2">
    <location>
        <begin position="474"/>
        <end position="610"/>
    </location>
</feature>
<dbReference type="Gene3D" id="3.90.1150.30">
    <property type="match status" value="1"/>
</dbReference>
<dbReference type="EMBL" id="SCLX01000015">
    <property type="protein sequence ID" value="RXF58246.1"/>
    <property type="molecule type" value="Genomic_DNA"/>
</dbReference>
<organism evidence="3 4">
    <name type="scientific">Lactobacillus crispatus</name>
    <dbReference type="NCBI Taxonomy" id="47770"/>
    <lineage>
        <taxon>Bacteria</taxon>
        <taxon>Bacillati</taxon>
        <taxon>Bacillota</taxon>
        <taxon>Bacilli</taxon>
        <taxon>Lactobacillales</taxon>
        <taxon>Lactobacillaceae</taxon>
        <taxon>Lactobacillus</taxon>
    </lineage>
</organism>
<evidence type="ECO:0000259" key="1">
    <source>
        <dbReference type="Pfam" id="PF13208"/>
    </source>
</evidence>
<reference evidence="3 4" key="1">
    <citation type="submission" date="2019-01" db="EMBL/GenBank/DDBJ databases">
        <title>The genome sequence of Lactobacillus crispatus L49.</title>
        <authorList>
            <person name="Zhong J."/>
            <person name="Zhang J."/>
        </authorList>
    </citation>
    <scope>NUCLEOTIDE SEQUENCE [LARGE SCALE GENOMIC DNA]</scope>
    <source>
        <strain evidence="3 4">L49</strain>
    </source>
</reference>
<name>A0A135ZFC2_9LACO</name>
<feature type="domain" description="TerB N-terminal" evidence="1">
    <location>
        <begin position="157"/>
        <end position="371"/>
    </location>
</feature>
<gene>
    <name evidence="3" type="ORF">ERD32_03820</name>
</gene>
<dbReference type="AlphaFoldDB" id="A0A135ZFC2"/>
<dbReference type="SUPFAM" id="SSF142906">
    <property type="entry name" value="YjbR-like"/>
    <property type="match status" value="1"/>
</dbReference>
<dbReference type="InterPro" id="IPR025266">
    <property type="entry name" value="TerB_N"/>
</dbReference>
<proteinExistence type="predicted"/>